<evidence type="ECO:0000313" key="5">
    <source>
        <dbReference type="EMBL" id="MBO8430931.1"/>
    </source>
</evidence>
<reference evidence="5" key="2">
    <citation type="journal article" date="2021" name="PeerJ">
        <title>Extensive microbial diversity within the chicken gut microbiome revealed by metagenomics and culture.</title>
        <authorList>
            <person name="Gilroy R."/>
            <person name="Ravi A."/>
            <person name="Getino M."/>
            <person name="Pursley I."/>
            <person name="Horton D.L."/>
            <person name="Alikhan N.F."/>
            <person name="Baker D."/>
            <person name="Gharbi K."/>
            <person name="Hall N."/>
            <person name="Watson M."/>
            <person name="Adriaenssens E.M."/>
            <person name="Foster-Nyarko E."/>
            <person name="Jarju S."/>
            <person name="Secka A."/>
            <person name="Antonio M."/>
            <person name="Oren A."/>
            <person name="Chaudhuri R.R."/>
            <person name="La Ragione R."/>
            <person name="Hildebrand F."/>
            <person name="Pallen M.J."/>
        </authorList>
    </citation>
    <scope>NUCLEOTIDE SEQUENCE</scope>
    <source>
        <strain evidence="5">10192</strain>
    </source>
</reference>
<comment type="caution">
    <text evidence="5">The sequence shown here is derived from an EMBL/GenBank/DDBJ whole genome shotgun (WGS) entry which is preliminary data.</text>
</comment>
<evidence type="ECO:0000256" key="3">
    <source>
        <dbReference type="RuleBase" id="RU361196"/>
    </source>
</evidence>
<reference evidence="5" key="1">
    <citation type="submission" date="2020-10" db="EMBL/GenBank/DDBJ databases">
        <authorList>
            <person name="Gilroy R."/>
        </authorList>
    </citation>
    <scope>NUCLEOTIDE SEQUENCE</scope>
    <source>
        <strain evidence="5">10192</strain>
    </source>
</reference>
<dbReference type="CDD" id="cd10796">
    <property type="entry name" value="GH57N_APU"/>
    <property type="match status" value="1"/>
</dbReference>
<dbReference type="AlphaFoldDB" id="A0A9D9DP41"/>
<dbReference type="InterPro" id="IPR027291">
    <property type="entry name" value="Glyco_hydro_38_N_sf"/>
</dbReference>
<dbReference type="PANTHER" id="PTHR36306">
    <property type="entry name" value="ALPHA-AMYLASE-RELATED-RELATED"/>
    <property type="match status" value="1"/>
</dbReference>
<evidence type="ECO:0000256" key="2">
    <source>
        <dbReference type="ARBA" id="ARBA00023277"/>
    </source>
</evidence>
<protein>
    <recommendedName>
        <fullName evidence="4">Glycoside hydrolase family 57 N-terminal domain-containing protein</fullName>
    </recommendedName>
</protein>
<dbReference type="InterPro" id="IPR011330">
    <property type="entry name" value="Glyco_hydro/deAcase_b/a-brl"/>
</dbReference>
<evidence type="ECO:0000256" key="1">
    <source>
        <dbReference type="ARBA" id="ARBA00006821"/>
    </source>
</evidence>
<organism evidence="5 6">
    <name type="scientific">Candidatus Scatousia excrementipullorum</name>
    <dbReference type="NCBI Taxonomy" id="2840936"/>
    <lineage>
        <taxon>Bacteria</taxon>
        <taxon>Candidatus Scatousia</taxon>
    </lineage>
</organism>
<feature type="domain" description="Glycoside hydrolase family 57 N-terminal" evidence="4">
    <location>
        <begin position="11"/>
        <end position="428"/>
    </location>
</feature>
<sequence length="744" mass="87747">MMSQNKKLSIAFYWHMHQPVYQLSPEGDYLMPWTRLHAVKDYLDMVTMIDDFKSIKLNINLVPVLLDAFIDYGEKGMHDLHSRLTVTPVENLTADDKEFILNNFFDANYQTMILPYEEYNRLYQKRQNLVEVDINAFTDDEYSDLMALFNLVWFDPVYKNDYVELRKLFKKKKGYTLEDRYRIIDIQRDIIRKIIPAYRKYVQEGKIEVTTSPYYHPIVPILLDIKGIKIEDRSGLPADLKMPLDAKMQIDMARKRIEELIGITPKGIWPSEHCVSGKELDLFKEMGFEWTISDEGILANSINFEFVRDFKGYVEEPYHLVKSYEYKNGLKVIFRDSIIPNLIGFEYPNFDSELAANDLYDRIKVLQSKLLSSPDENHILTIAMDGENCWENYPQDGITFLKTLYSLIEKDDSLETVLISDYIEKEKHHKPLPKISAGSWINRNFKLWIDEPIKNLAWNYLKRVRDDFCAHVKQNPYNPNIELARRELFICEGSDWFWWYGEPNDSGKDNIFDYIFREHLKNIYIYLGLEAPDYLDIPLLSAITKPSRYPKCEIKPELDGQDKKGDDSWLNAGCIDIPDGPVLKESKFFNRICFGYDKDNLYLRFYVNNYLRDNPEFFKRTYQMYIYMRNANKKHSLSPIRLINKTENILPVIKEKFHNEVQLSITGGRLQFVRFIKAQPHHLWVIQNSKDIFAVYDKVMDLKIPFKSLEVDAGETLEFLFVTGKMGISDVFIPNEMLLSVKRD</sequence>
<proteinExistence type="inferred from homology"/>
<dbReference type="Proteomes" id="UP000823632">
    <property type="component" value="Unassembled WGS sequence"/>
</dbReference>
<dbReference type="InterPro" id="IPR052046">
    <property type="entry name" value="GH57_Enzymes"/>
</dbReference>
<gene>
    <name evidence="5" type="ORF">IAC76_06040</name>
</gene>
<dbReference type="InterPro" id="IPR004300">
    <property type="entry name" value="Glyco_hydro_57_N"/>
</dbReference>
<name>A0A9D9DP41_9BACT</name>
<dbReference type="Gene3D" id="3.20.110.10">
    <property type="entry name" value="Glycoside hydrolase 38, N terminal domain"/>
    <property type="match status" value="1"/>
</dbReference>
<dbReference type="GO" id="GO:0005975">
    <property type="term" value="P:carbohydrate metabolic process"/>
    <property type="evidence" value="ECO:0007669"/>
    <property type="project" value="InterPro"/>
</dbReference>
<comment type="similarity">
    <text evidence="1 3">Belongs to the glycosyl hydrolase 57 family.</text>
</comment>
<accession>A0A9D9DP41</accession>
<dbReference type="PANTHER" id="PTHR36306:SF1">
    <property type="entry name" value="ALPHA-AMYLASE-RELATED"/>
    <property type="match status" value="1"/>
</dbReference>
<evidence type="ECO:0000313" key="6">
    <source>
        <dbReference type="Proteomes" id="UP000823632"/>
    </source>
</evidence>
<keyword evidence="2 3" id="KW-0119">Carbohydrate metabolism</keyword>
<dbReference type="EMBL" id="JADIND010000128">
    <property type="protein sequence ID" value="MBO8430931.1"/>
    <property type="molecule type" value="Genomic_DNA"/>
</dbReference>
<dbReference type="SUPFAM" id="SSF88713">
    <property type="entry name" value="Glycoside hydrolase/deacetylase"/>
    <property type="match status" value="1"/>
</dbReference>
<dbReference type="Pfam" id="PF03065">
    <property type="entry name" value="Glyco_hydro_57"/>
    <property type="match status" value="1"/>
</dbReference>
<evidence type="ECO:0000259" key="4">
    <source>
        <dbReference type="Pfam" id="PF03065"/>
    </source>
</evidence>
<dbReference type="GO" id="GO:0003824">
    <property type="term" value="F:catalytic activity"/>
    <property type="evidence" value="ECO:0007669"/>
    <property type="project" value="InterPro"/>
</dbReference>